<dbReference type="Gramene" id="Pp3c1_100V3.2">
    <property type="protein sequence ID" value="Pp3c1_100V3.2"/>
    <property type="gene ID" value="Pp3c1_100"/>
</dbReference>
<gene>
    <name evidence="9" type="primary">Gip1-1</name>
    <name evidence="11" type="synonym">LOC112292248</name>
    <name evidence="10" type="ORF">PHYPA_000006</name>
</gene>
<feature type="transmembrane region" description="Helical" evidence="8">
    <location>
        <begin position="291"/>
        <end position="315"/>
    </location>
</feature>
<dbReference type="EMBL" id="AY611237">
    <property type="protein sequence ID" value="AAU43833.1"/>
    <property type="molecule type" value="Genomic_DNA"/>
</dbReference>
<dbReference type="OrthoDB" id="3222at2759"/>
<dbReference type="Pfam" id="PF00230">
    <property type="entry name" value="MIP"/>
    <property type="match status" value="2"/>
</dbReference>
<dbReference type="PANTHER" id="PTHR43829">
    <property type="entry name" value="AQUAPORIN OR AQUAGLYCEROPORIN RELATED"/>
    <property type="match status" value="1"/>
</dbReference>
<dbReference type="STRING" id="3218.Q3MNE2"/>
<evidence type="ECO:0000256" key="8">
    <source>
        <dbReference type="SAM" id="Phobius"/>
    </source>
</evidence>
<dbReference type="Gramene" id="Pp3c1_100V3.1">
    <property type="protein sequence ID" value="Pp3c1_100V3.1"/>
    <property type="gene ID" value="Pp3c1_100"/>
</dbReference>
<keyword evidence="5 8" id="KW-1133">Transmembrane helix</keyword>
<reference evidence="9" key="2">
    <citation type="journal article" date="2005" name="Plant Physiol.">
        <title>A novel plant major intrinsic protein in Physcomitrella patens most similar to bacterial glycerol channels.</title>
        <authorList>
            <person name="Gustavsson S."/>
            <person name="Lebrun A.S."/>
            <person name="Norden K."/>
            <person name="Chaumont F."/>
            <person name="Johanson U."/>
        </authorList>
    </citation>
    <scope>NUCLEOTIDE SEQUENCE</scope>
</reference>
<accession>E1C9T9</accession>
<dbReference type="HOGENOM" id="CLU_020019_9_2_1"/>
<dbReference type="InterPro" id="IPR050363">
    <property type="entry name" value="MIP/Aquaporin"/>
</dbReference>
<dbReference type="Proteomes" id="UP000006727">
    <property type="component" value="Chromosome 1"/>
</dbReference>
<accession>Q3MNE2</accession>
<dbReference type="AlphaFoldDB" id="Q3MNE2"/>
<reference evidence="11" key="5">
    <citation type="submission" date="2020-12" db="UniProtKB">
        <authorList>
            <consortium name="EnsemblPlants"/>
        </authorList>
    </citation>
    <scope>IDENTIFICATION</scope>
</reference>
<evidence type="ECO:0000256" key="2">
    <source>
        <dbReference type="ARBA" id="ARBA00006175"/>
    </source>
</evidence>
<evidence type="ECO:0000313" key="9">
    <source>
        <dbReference type="EMBL" id="AAU43833.1"/>
    </source>
</evidence>
<dbReference type="EnsemblPlants" id="Pp3c1_100V3.2">
    <property type="protein sequence ID" value="Pp3c1_100V3.2"/>
    <property type="gene ID" value="Pp3c1_100"/>
</dbReference>
<dbReference type="GO" id="GO:0015793">
    <property type="term" value="P:glycerol transmembrane transport"/>
    <property type="evidence" value="ECO:0000318"/>
    <property type="project" value="GO_Central"/>
</dbReference>
<reference evidence="10 12" key="3">
    <citation type="journal article" date="2008" name="Science">
        <title>The Physcomitrella genome reveals evolutionary insights into the conquest of land by plants.</title>
        <authorList>
            <person name="Rensing S."/>
            <person name="Lang D."/>
            <person name="Zimmer A."/>
            <person name="Terry A."/>
            <person name="Salamov A."/>
            <person name="Shapiro H."/>
            <person name="Nishiyama T."/>
            <person name="Perroud P.-F."/>
            <person name="Lindquist E."/>
            <person name="Kamisugi Y."/>
            <person name="Tanahashi T."/>
            <person name="Sakakibara K."/>
            <person name="Fujita T."/>
            <person name="Oishi K."/>
            <person name="Shin-I T."/>
            <person name="Kuroki Y."/>
            <person name="Toyoda A."/>
            <person name="Suzuki Y."/>
            <person name="Hashimoto A."/>
            <person name="Yamaguchi K."/>
            <person name="Sugano A."/>
            <person name="Kohara Y."/>
            <person name="Fujiyama A."/>
            <person name="Anterola A."/>
            <person name="Aoki S."/>
            <person name="Ashton N."/>
            <person name="Barbazuk W.B."/>
            <person name="Barker E."/>
            <person name="Bennetzen J."/>
            <person name="Bezanilla M."/>
            <person name="Blankenship R."/>
            <person name="Cho S.H."/>
            <person name="Dutcher S."/>
            <person name="Estelle M."/>
            <person name="Fawcett J.A."/>
            <person name="Gundlach H."/>
            <person name="Hanada K."/>
            <person name="Heyl A."/>
            <person name="Hicks K.A."/>
            <person name="Hugh J."/>
            <person name="Lohr M."/>
            <person name="Mayer K."/>
            <person name="Melkozernov A."/>
            <person name="Murata T."/>
            <person name="Nelson D."/>
            <person name="Pils B."/>
            <person name="Prigge M."/>
            <person name="Reiss B."/>
            <person name="Renner T."/>
            <person name="Rombauts S."/>
            <person name="Rushton P."/>
            <person name="Sanderfoot A."/>
            <person name="Schween G."/>
            <person name="Shiu S.-H."/>
            <person name="Stueber K."/>
            <person name="Theodoulou F.L."/>
            <person name="Tu H."/>
            <person name="Van de Peer Y."/>
            <person name="Verrier P.J."/>
            <person name="Waters E."/>
            <person name="Wood A."/>
            <person name="Yang L."/>
            <person name="Cove D."/>
            <person name="Cuming A."/>
            <person name="Hasebe M."/>
            <person name="Lucas S."/>
            <person name="Mishler D.B."/>
            <person name="Reski R."/>
            <person name="Grigoriev I."/>
            <person name="Quatrano R.S."/>
            <person name="Boore J.L."/>
        </authorList>
    </citation>
    <scope>NUCLEOTIDE SEQUENCE [LARGE SCALE GENOMIC DNA]</scope>
    <source>
        <strain evidence="11 12">cv. Gransden 2004</strain>
    </source>
</reference>
<dbReference type="GO" id="GO:0006833">
    <property type="term" value="P:water transport"/>
    <property type="evidence" value="ECO:0000318"/>
    <property type="project" value="GO_Central"/>
</dbReference>
<name>Q3MNE2_PHYPA</name>
<evidence type="ECO:0000313" key="11">
    <source>
        <dbReference type="EnsemblPlants" id="Pp3c1_100V3.1"/>
    </source>
</evidence>
<accession>A9TPU7</accession>
<dbReference type="OMA" id="MFGHISA"/>
<dbReference type="Gene3D" id="1.20.1080.10">
    <property type="entry name" value="Glycerol uptake facilitator protein"/>
    <property type="match status" value="1"/>
</dbReference>
<keyword evidence="4 7" id="KW-0812">Transmembrane</keyword>
<dbReference type="PANTHER" id="PTHR43829:SF9">
    <property type="entry name" value="AQUAPORIN-9"/>
    <property type="match status" value="1"/>
</dbReference>
<dbReference type="EnsemblPlants" id="Pp3c1_100V3.1">
    <property type="protein sequence ID" value="Pp3c1_100V3.1"/>
    <property type="gene ID" value="Pp3c1_100"/>
</dbReference>
<dbReference type="PaxDb" id="3218-PP1S283_16V6.1"/>
<dbReference type="eggNOG" id="KOG0224">
    <property type="taxonomic scope" value="Eukaryota"/>
</dbReference>
<evidence type="ECO:0000256" key="6">
    <source>
        <dbReference type="ARBA" id="ARBA00023136"/>
    </source>
</evidence>
<evidence type="ECO:0000256" key="4">
    <source>
        <dbReference type="ARBA" id="ARBA00022692"/>
    </source>
</evidence>
<dbReference type="SUPFAM" id="SSF81338">
    <property type="entry name" value="Aquaporin-like"/>
    <property type="match status" value="2"/>
</dbReference>
<organism evidence="9">
    <name type="scientific">Physcomitrium patens</name>
    <name type="common">Spreading-leaved earth moss</name>
    <name type="synonym">Physcomitrella patens</name>
    <dbReference type="NCBI Taxonomy" id="3218"/>
    <lineage>
        <taxon>Eukaryota</taxon>
        <taxon>Viridiplantae</taxon>
        <taxon>Streptophyta</taxon>
        <taxon>Embryophyta</taxon>
        <taxon>Bryophyta</taxon>
        <taxon>Bryophytina</taxon>
        <taxon>Bryopsida</taxon>
        <taxon>Funariidae</taxon>
        <taxon>Funariales</taxon>
        <taxon>Funariaceae</taxon>
        <taxon>Physcomitrium</taxon>
    </lineage>
</organism>
<dbReference type="InterPro" id="IPR023271">
    <property type="entry name" value="Aquaporin-like"/>
</dbReference>
<feature type="transmembrane region" description="Helical" evidence="8">
    <location>
        <begin position="341"/>
        <end position="361"/>
    </location>
</feature>
<feature type="transmembrane region" description="Helical" evidence="8">
    <location>
        <begin position="39"/>
        <end position="57"/>
    </location>
</feature>
<protein>
    <submittedName>
        <fullName evidence="9">GIP1-1</fullName>
    </submittedName>
</protein>
<dbReference type="GO" id="GO:0015250">
    <property type="term" value="F:water channel activity"/>
    <property type="evidence" value="ECO:0000318"/>
    <property type="project" value="GO_Central"/>
</dbReference>
<reference evidence="10 12" key="4">
    <citation type="journal article" date="2018" name="Plant J.">
        <title>The Physcomitrella patens chromosome-scale assembly reveals moss genome structure and evolution.</title>
        <authorList>
            <person name="Lang D."/>
            <person name="Ullrich K.K."/>
            <person name="Murat F."/>
            <person name="Fuchs J."/>
            <person name="Jenkins J."/>
            <person name="Haas F.B."/>
            <person name="Piednoel M."/>
            <person name="Gundlach H."/>
            <person name="Van Bel M."/>
            <person name="Meyberg R."/>
            <person name="Vives C."/>
            <person name="Morata J."/>
            <person name="Symeonidi A."/>
            <person name="Hiss M."/>
            <person name="Muchero W."/>
            <person name="Kamisugi Y."/>
            <person name="Saleh O."/>
            <person name="Blanc G."/>
            <person name="Decker E.L."/>
            <person name="van Gessel N."/>
            <person name="Grimwood J."/>
            <person name="Hayes R.D."/>
            <person name="Graham S.W."/>
            <person name="Gunter L.E."/>
            <person name="McDaniel S.F."/>
            <person name="Hoernstein S.N.W."/>
            <person name="Larsson A."/>
            <person name="Li F.W."/>
            <person name="Perroud P.F."/>
            <person name="Phillips J."/>
            <person name="Ranjan P."/>
            <person name="Rokshar D.S."/>
            <person name="Rothfels C.J."/>
            <person name="Schneider L."/>
            <person name="Shu S."/>
            <person name="Stevenson D.W."/>
            <person name="Thummler F."/>
            <person name="Tillich M."/>
            <person name="Villarreal Aguilar J.C."/>
            <person name="Widiez T."/>
            <person name="Wong G.K."/>
            <person name="Wymore A."/>
            <person name="Zhang Y."/>
            <person name="Zimmer A.D."/>
            <person name="Quatrano R.S."/>
            <person name="Mayer K.F.X."/>
            <person name="Goodstein D."/>
            <person name="Casacuberta J.M."/>
            <person name="Vandepoele K."/>
            <person name="Reski R."/>
            <person name="Cuming A.C."/>
            <person name="Tuskan G.A."/>
            <person name="Maumus F."/>
            <person name="Salse J."/>
            <person name="Schmutz J."/>
            <person name="Rensing S.A."/>
        </authorList>
    </citation>
    <scope>NUCLEOTIDE SEQUENCE [LARGE SCALE GENOMIC DNA]</scope>
    <source>
        <strain evidence="11 12">cv. Gransden 2004</strain>
    </source>
</reference>
<evidence type="ECO:0000313" key="10">
    <source>
        <dbReference type="EMBL" id="PNR61583.1"/>
    </source>
</evidence>
<evidence type="ECO:0000256" key="5">
    <source>
        <dbReference type="ARBA" id="ARBA00022989"/>
    </source>
</evidence>
<comment type="subcellular location">
    <subcellularLocation>
        <location evidence="1">Membrane</location>
        <topology evidence="1">Multi-pass membrane protein</topology>
    </subcellularLocation>
</comment>
<evidence type="ECO:0000256" key="3">
    <source>
        <dbReference type="ARBA" id="ARBA00022448"/>
    </source>
</evidence>
<feature type="transmembrane region" description="Helical" evidence="8">
    <location>
        <begin position="86"/>
        <end position="108"/>
    </location>
</feature>
<dbReference type="EMBL" id="AY611236">
    <property type="protein sequence ID" value="AAU43832.1"/>
    <property type="molecule type" value="mRNA"/>
</dbReference>
<keyword evidence="3 7" id="KW-0813">Transport</keyword>
<keyword evidence="12" id="KW-1185">Reference proteome</keyword>
<feature type="transmembrane region" description="Helical" evidence="8">
    <location>
        <begin position="63"/>
        <end position="79"/>
    </location>
</feature>
<dbReference type="InterPro" id="IPR000425">
    <property type="entry name" value="MIP"/>
</dbReference>
<feature type="transmembrane region" description="Helical" evidence="8">
    <location>
        <begin position="247"/>
        <end position="270"/>
    </location>
</feature>
<dbReference type="GO" id="GO:0015254">
    <property type="term" value="F:glycerol channel activity"/>
    <property type="evidence" value="ECO:0000318"/>
    <property type="project" value="GO_Central"/>
</dbReference>
<dbReference type="EMBL" id="ABEU02000001">
    <property type="protein sequence ID" value="PNR61583.1"/>
    <property type="molecule type" value="Genomic_DNA"/>
</dbReference>
<feature type="transmembrane region" description="Helical" evidence="8">
    <location>
        <begin position="13"/>
        <end position="32"/>
    </location>
</feature>
<dbReference type="GO" id="GO:0005886">
    <property type="term" value="C:plasma membrane"/>
    <property type="evidence" value="ECO:0000318"/>
    <property type="project" value="GO_Central"/>
</dbReference>
<evidence type="ECO:0000256" key="1">
    <source>
        <dbReference type="ARBA" id="ARBA00004141"/>
    </source>
</evidence>
<keyword evidence="6 8" id="KW-0472">Membrane</keyword>
<evidence type="ECO:0000256" key="7">
    <source>
        <dbReference type="RuleBase" id="RU000477"/>
    </source>
</evidence>
<evidence type="ECO:0000313" key="12">
    <source>
        <dbReference type="Proteomes" id="UP000006727"/>
    </source>
</evidence>
<comment type="similarity">
    <text evidence="2 7">Belongs to the MIP/aquaporin (TC 1.A.8) family.</text>
</comment>
<proteinExistence type="evidence at transcript level"/>
<dbReference type="SMR" id="Q3MNE2"/>
<reference evidence="9" key="1">
    <citation type="submission" date="2004-04" db="EMBL/GenBank/DDBJ databases">
        <authorList>
            <person name="Gustavsson S.P."/>
            <person name="Johanson U."/>
        </authorList>
    </citation>
    <scope>NUCLEOTIDE SEQUENCE</scope>
</reference>
<dbReference type="PRINTS" id="PR00783">
    <property type="entry name" value="MINTRINSICP"/>
</dbReference>
<sequence length="370" mass="40150">MGYNEGQVFAAELLGTTTLCVVGLGGIANAVLPGTKGHGIGFLGIAFCFGLGVYLPLQFVGHISGFFNPAVALAAAVVDDITWKRFVLCLCAEMLGGFLGGFLVWLTYIPHFQPLEFLESTEESICDCCDLEANGVAIIKQELSEPAHRYASAGTRDNVTTGRVQSEDYEHPMTSFWHELLRKIMGCGSHSSELKKESDKGSMDRLHQARAKSMKSACGPSVKQRIAEDQEVKLIVFCTRPSIAKRFWFHCVWAEGSLTFLLTYGAFAIVNRGKLMLNEYAAEKELYKSGIEPALIGLLVFALVLCGGGMTGPALNPARDLGPRLVHWLVPIPGKGRSEWGYSWVPVVAPCLGAIVGALFANAMRDIRPS</sequence>